<dbReference type="RefSeq" id="WP_019999648.1">
    <property type="nucleotide sequence ID" value="NZ_CP192217.1"/>
</dbReference>
<reference evidence="2 5" key="2">
    <citation type="submission" date="2024-07" db="EMBL/GenBank/DDBJ databases">
        <title>Active virus-host system and metabolic interactions in a Lokiarchaeon culture.</title>
        <authorList>
            <person name="Ponce Toledo R.I."/>
            <person name="Rodrigues Oliveira T."/>
            <person name="Schleper C."/>
        </authorList>
    </citation>
    <scope>NUCLEOTIDE SEQUENCE [LARGE SCALE GENOMIC DNA]</scope>
    <source>
        <strain evidence="2 5">B35</strain>
    </source>
</reference>
<dbReference type="EMBL" id="FQZR01000007">
    <property type="protein sequence ID" value="SHJ53476.1"/>
    <property type="molecule type" value="Genomic_DNA"/>
</dbReference>
<sequence length="109" mass="12253">MSIETEIPLILQQMGRVQKIAEQEKSRPERQQATARDAARRGGELAREHVTETQSAEQTHLDVDEDGHGQQQNQHLSSDSRHTTAPEQDVETKPTSESAWQGKIIDTKV</sequence>
<protein>
    <submittedName>
        <fullName evidence="3">Uncharacterized protein</fullName>
    </submittedName>
</protein>
<keyword evidence="5" id="KW-1185">Reference proteome</keyword>
<proteinExistence type="predicted"/>
<feature type="compositionally biased region" description="Basic and acidic residues" evidence="1">
    <location>
        <begin position="37"/>
        <end position="51"/>
    </location>
</feature>
<dbReference type="AlphaFoldDB" id="A0A8G2CC82"/>
<feature type="compositionally biased region" description="Basic and acidic residues" evidence="1">
    <location>
        <begin position="78"/>
        <end position="94"/>
    </location>
</feature>
<feature type="compositionally biased region" description="Basic and acidic residues" evidence="1">
    <location>
        <begin position="19"/>
        <end position="30"/>
    </location>
</feature>
<evidence type="ECO:0000256" key="1">
    <source>
        <dbReference type="SAM" id="MobiDB-lite"/>
    </source>
</evidence>
<accession>A0A8G2CC82</accession>
<dbReference type="Proteomes" id="UP001568358">
    <property type="component" value="Unassembled WGS sequence"/>
</dbReference>
<evidence type="ECO:0000313" key="5">
    <source>
        <dbReference type="Proteomes" id="UP001568358"/>
    </source>
</evidence>
<dbReference type="EMBL" id="JBFSOO010000014">
    <property type="protein sequence ID" value="MEZ6854749.1"/>
    <property type="molecule type" value="Genomic_DNA"/>
</dbReference>
<gene>
    <name evidence="2" type="ORF">AB2Z07_14680</name>
    <name evidence="3" type="ORF">SAMN05660830_02646</name>
</gene>
<feature type="compositionally biased region" description="Basic and acidic residues" evidence="1">
    <location>
        <begin position="59"/>
        <end position="68"/>
    </location>
</feature>
<evidence type="ECO:0000313" key="2">
    <source>
        <dbReference type="EMBL" id="MEZ6854749.1"/>
    </source>
</evidence>
<name>A0A8G2CC82_9BACT</name>
<dbReference type="Proteomes" id="UP000184001">
    <property type="component" value="Unassembled WGS sequence"/>
</dbReference>
<reference evidence="3 4" key="1">
    <citation type="submission" date="2016-11" db="EMBL/GenBank/DDBJ databases">
        <authorList>
            <person name="Varghese N."/>
            <person name="Submissions S."/>
        </authorList>
    </citation>
    <scope>NUCLEOTIDE SEQUENCE [LARGE SCALE GENOMIC DNA]</scope>
    <source>
        <strain evidence="3 4">DSM 17919</strain>
    </source>
</reference>
<comment type="caution">
    <text evidence="3">The sequence shown here is derived from an EMBL/GenBank/DDBJ whole genome shotgun (WGS) entry which is preliminary data.</text>
</comment>
<evidence type="ECO:0000313" key="3">
    <source>
        <dbReference type="EMBL" id="SHJ53476.1"/>
    </source>
</evidence>
<feature type="region of interest" description="Disordered" evidence="1">
    <location>
        <begin position="19"/>
        <end position="109"/>
    </location>
</feature>
<evidence type="ECO:0000313" key="4">
    <source>
        <dbReference type="Proteomes" id="UP000184001"/>
    </source>
</evidence>
<organism evidence="3 4">
    <name type="scientific">Halodesulfovibrio aestuarii</name>
    <dbReference type="NCBI Taxonomy" id="126333"/>
    <lineage>
        <taxon>Bacteria</taxon>
        <taxon>Pseudomonadati</taxon>
        <taxon>Thermodesulfobacteriota</taxon>
        <taxon>Desulfovibrionia</taxon>
        <taxon>Desulfovibrionales</taxon>
        <taxon>Desulfovibrionaceae</taxon>
        <taxon>Halodesulfovibrio</taxon>
    </lineage>
</organism>